<evidence type="ECO:0000313" key="2">
    <source>
        <dbReference type="Proteomes" id="UP001596157"/>
    </source>
</evidence>
<dbReference type="SUPFAM" id="SSF53335">
    <property type="entry name" value="S-adenosyl-L-methionine-dependent methyltransferases"/>
    <property type="match status" value="1"/>
</dbReference>
<keyword evidence="1" id="KW-0489">Methyltransferase</keyword>
<dbReference type="GO" id="GO:0008168">
    <property type="term" value="F:methyltransferase activity"/>
    <property type="evidence" value="ECO:0007669"/>
    <property type="project" value="UniProtKB-KW"/>
</dbReference>
<name>A0ABW0EEJ4_9PSEU</name>
<sequence>MKIRSMVGKVAQSQPAFRMRQRLFPGSADYWEDRYAKGGTSGSGSYGKQAEWKASVVNGWVAELGVTSVVDLGCGDGNQLTLAEYPRYLGLDRSATAVKLCIERFADDPTKSFLRYDPVTLSDAAGWLRGDLAISLEVIFHLVEDEVFEDYMFRLFDSAERYVVICCNAEEGGELGPTEKHRDFTRWVAEARPDWELRERVDPPEGIRMISSFFLYGRAV</sequence>
<accession>A0ABW0EEJ4</accession>
<reference evidence="2" key="1">
    <citation type="journal article" date="2019" name="Int. J. Syst. Evol. Microbiol.">
        <title>The Global Catalogue of Microorganisms (GCM) 10K type strain sequencing project: providing services to taxonomists for standard genome sequencing and annotation.</title>
        <authorList>
            <consortium name="The Broad Institute Genomics Platform"/>
            <consortium name="The Broad Institute Genome Sequencing Center for Infectious Disease"/>
            <person name="Wu L."/>
            <person name="Ma J."/>
        </authorList>
    </citation>
    <scope>NUCLEOTIDE SEQUENCE [LARGE SCALE GENOMIC DNA]</scope>
    <source>
        <strain evidence="2">CCUG 59778</strain>
    </source>
</reference>
<proteinExistence type="predicted"/>
<dbReference type="EMBL" id="JBHSKF010000001">
    <property type="protein sequence ID" value="MFC5285807.1"/>
    <property type="molecule type" value="Genomic_DNA"/>
</dbReference>
<dbReference type="Proteomes" id="UP001596157">
    <property type="component" value="Unassembled WGS sequence"/>
</dbReference>
<dbReference type="Gene3D" id="3.40.50.150">
    <property type="entry name" value="Vaccinia Virus protein VP39"/>
    <property type="match status" value="1"/>
</dbReference>
<evidence type="ECO:0000313" key="1">
    <source>
        <dbReference type="EMBL" id="MFC5285807.1"/>
    </source>
</evidence>
<protein>
    <submittedName>
        <fullName evidence="1">Class I SAM-dependent methyltransferase</fullName>
        <ecNumber evidence="1">2.1.-.-</ecNumber>
    </submittedName>
</protein>
<organism evidence="1 2">
    <name type="scientific">Actinokineospora guangxiensis</name>
    <dbReference type="NCBI Taxonomy" id="1490288"/>
    <lineage>
        <taxon>Bacteria</taxon>
        <taxon>Bacillati</taxon>
        <taxon>Actinomycetota</taxon>
        <taxon>Actinomycetes</taxon>
        <taxon>Pseudonocardiales</taxon>
        <taxon>Pseudonocardiaceae</taxon>
        <taxon>Actinokineospora</taxon>
    </lineage>
</organism>
<gene>
    <name evidence="1" type="ORF">ACFPM7_01975</name>
</gene>
<dbReference type="InterPro" id="IPR029063">
    <property type="entry name" value="SAM-dependent_MTases_sf"/>
</dbReference>
<dbReference type="GO" id="GO:0032259">
    <property type="term" value="P:methylation"/>
    <property type="evidence" value="ECO:0007669"/>
    <property type="project" value="UniProtKB-KW"/>
</dbReference>
<keyword evidence="1" id="KW-0808">Transferase</keyword>
<dbReference type="RefSeq" id="WP_378243087.1">
    <property type="nucleotide sequence ID" value="NZ_JBHSKF010000001.1"/>
</dbReference>
<keyword evidence="2" id="KW-1185">Reference proteome</keyword>
<dbReference type="EC" id="2.1.-.-" evidence="1"/>
<comment type="caution">
    <text evidence="1">The sequence shown here is derived from an EMBL/GenBank/DDBJ whole genome shotgun (WGS) entry which is preliminary data.</text>
</comment>